<keyword evidence="2" id="KW-1185">Reference proteome</keyword>
<accession>A0A7N9CIJ2</accession>
<organism evidence="1 2">
    <name type="scientific">Macaca fascicularis</name>
    <name type="common">Crab-eating macaque</name>
    <name type="synonym">Cynomolgus monkey</name>
    <dbReference type="NCBI Taxonomy" id="9541"/>
    <lineage>
        <taxon>Eukaryota</taxon>
        <taxon>Metazoa</taxon>
        <taxon>Chordata</taxon>
        <taxon>Craniata</taxon>
        <taxon>Vertebrata</taxon>
        <taxon>Euteleostomi</taxon>
        <taxon>Mammalia</taxon>
        <taxon>Eutheria</taxon>
        <taxon>Euarchontoglires</taxon>
        <taxon>Primates</taxon>
        <taxon>Haplorrhini</taxon>
        <taxon>Catarrhini</taxon>
        <taxon>Cercopithecidae</taxon>
        <taxon>Cercopithecinae</taxon>
        <taxon>Macaca</taxon>
    </lineage>
</organism>
<evidence type="ECO:0000313" key="1">
    <source>
        <dbReference type="Ensembl" id="ENSMFAP00000049227.1"/>
    </source>
</evidence>
<dbReference type="GeneTree" id="ENSGT00910000147002"/>
<protein>
    <submittedName>
        <fullName evidence="1">Uncharacterized protein</fullName>
    </submittedName>
</protein>
<sequence length="99" mass="10949">MGHPEGGTSIVWGFFSHTPSRGEKGLVSTPPVFHNFQLVPGWFSSSHGCLELRQTVSALVFRGFSIGAEQHPGRGLWQLSQLLGEPSTEWKRRHEGSHV</sequence>
<reference evidence="1" key="3">
    <citation type="submission" date="2025-09" db="UniProtKB">
        <authorList>
            <consortium name="Ensembl"/>
        </authorList>
    </citation>
    <scope>IDENTIFICATION</scope>
</reference>
<reference evidence="1 2" key="1">
    <citation type="submission" date="2013-03" db="EMBL/GenBank/DDBJ databases">
        <authorList>
            <person name="Warren W."/>
            <person name="Wilson R.K."/>
        </authorList>
    </citation>
    <scope>NUCLEOTIDE SEQUENCE</scope>
</reference>
<proteinExistence type="predicted"/>
<dbReference type="Ensembl" id="ENSMFAT00000079852.1">
    <property type="protein sequence ID" value="ENSMFAP00000049227.1"/>
    <property type="gene ID" value="ENSMFAG00000049396.1"/>
</dbReference>
<evidence type="ECO:0000313" key="2">
    <source>
        <dbReference type="Proteomes" id="UP000233100"/>
    </source>
</evidence>
<dbReference type="AlphaFoldDB" id="A0A7N9CIJ2"/>
<name>A0A7N9CIJ2_MACFA</name>
<reference evidence="1" key="2">
    <citation type="submission" date="2025-08" db="UniProtKB">
        <authorList>
            <consortium name="Ensembl"/>
        </authorList>
    </citation>
    <scope>IDENTIFICATION</scope>
</reference>
<dbReference type="Proteomes" id="UP000233100">
    <property type="component" value="Chromosome 6"/>
</dbReference>